<organism evidence="3 4">
    <name type="scientific">Hymenobacter aquaticus</name>
    <dbReference type="NCBI Taxonomy" id="1867101"/>
    <lineage>
        <taxon>Bacteria</taxon>
        <taxon>Pseudomonadati</taxon>
        <taxon>Bacteroidota</taxon>
        <taxon>Cytophagia</taxon>
        <taxon>Cytophagales</taxon>
        <taxon>Hymenobacteraceae</taxon>
        <taxon>Hymenobacter</taxon>
    </lineage>
</organism>
<dbReference type="Proteomes" id="UP000297549">
    <property type="component" value="Unassembled WGS sequence"/>
</dbReference>
<proteinExistence type="inferred from homology"/>
<name>A0A4Z0Q5B8_9BACT</name>
<evidence type="ECO:0000313" key="4">
    <source>
        <dbReference type="Proteomes" id="UP000297549"/>
    </source>
</evidence>
<evidence type="ECO:0000256" key="2">
    <source>
        <dbReference type="RuleBase" id="RU362097"/>
    </source>
</evidence>
<keyword evidence="2" id="KW-0449">Lipoprotein</keyword>
<dbReference type="GO" id="GO:0005886">
    <property type="term" value="C:plasma membrane"/>
    <property type="evidence" value="ECO:0007669"/>
    <property type="project" value="UniProtKB-SubCell"/>
</dbReference>
<dbReference type="Gene3D" id="2.20.200.10">
    <property type="entry name" value="Outer membrane efflux proteins (OEP)"/>
    <property type="match status" value="1"/>
</dbReference>
<dbReference type="RefSeq" id="WP_135462837.1">
    <property type="nucleotide sequence ID" value="NZ_SRLC01000001.1"/>
</dbReference>
<dbReference type="NCBIfam" id="TIGR01845">
    <property type="entry name" value="outer_NodT"/>
    <property type="match status" value="1"/>
</dbReference>
<sequence>MNLLQIPQRFAARWLPVLTAAALAVSSCQVTKPLPVPTAARVPATFTPGTTHPDTASIATLSWRRFFADPNLVGLLDTAVQANPDLQIALQRVEIARSGYVAARGALLPTASAVAAASVDRFADYSGTGFTDTNNGRQLPTPTPDYFLGLRSAWEIDVWGKLRSRRKAAYSRVLASEQGRRLVQTALVAQVAQLYYELLALDSELAVLGKNDTLQARALEIVRVQKLGGRATELAVQQFTAQLLRTRGLEVEARQRIVAAENQLNRLLGRYPRRIARGRPIREQQLPAAVAAGLPATMLLRRPDVQQAELKLLAARADVAAARAAFLPSLTLTPYVGLNAYRAALLFSTPGSLVFGALAGVAAPLLNRSPLKAEYGRAAAQQQAAFYGYQRAMQVGFEEVVTSLRGVENYRQLYGLQTQEVAALNRAVAISNDLYTANYATYIEVITAQRSALEAELKLTTTRREQFQRLIDLYRALGGGWDAAATAAN</sequence>
<comment type="similarity">
    <text evidence="1 2">Belongs to the outer membrane factor (OMF) (TC 1.B.17) family.</text>
</comment>
<dbReference type="PANTHER" id="PTHR30203:SF30">
    <property type="entry name" value="OUTER MEMBRANE PROTEIN-RELATED"/>
    <property type="match status" value="1"/>
</dbReference>
<protein>
    <submittedName>
        <fullName evidence="3">Efflux transporter outer membrane subunit</fullName>
    </submittedName>
</protein>
<evidence type="ECO:0000313" key="3">
    <source>
        <dbReference type="EMBL" id="TGE25260.1"/>
    </source>
</evidence>
<gene>
    <name evidence="3" type="ORF">E5K00_08740</name>
</gene>
<dbReference type="SUPFAM" id="SSF56954">
    <property type="entry name" value="Outer membrane efflux proteins (OEP)"/>
    <property type="match status" value="1"/>
</dbReference>
<dbReference type="InterPro" id="IPR010131">
    <property type="entry name" value="MdtP/NodT-like"/>
</dbReference>
<dbReference type="OrthoDB" id="9770517at2"/>
<evidence type="ECO:0000256" key="1">
    <source>
        <dbReference type="ARBA" id="ARBA00007613"/>
    </source>
</evidence>
<dbReference type="PANTHER" id="PTHR30203">
    <property type="entry name" value="OUTER MEMBRANE CATION EFFLUX PROTEIN"/>
    <property type="match status" value="1"/>
</dbReference>
<keyword evidence="4" id="KW-1185">Reference proteome</keyword>
<comment type="caution">
    <text evidence="3">The sequence shown here is derived from an EMBL/GenBank/DDBJ whole genome shotgun (WGS) entry which is preliminary data.</text>
</comment>
<keyword evidence="2" id="KW-0812">Transmembrane</keyword>
<keyword evidence="2" id="KW-0564">Palmitate</keyword>
<reference evidence="3 4" key="1">
    <citation type="submission" date="2019-04" db="EMBL/GenBank/DDBJ databases">
        <authorList>
            <person name="Feng G."/>
            <person name="Zhang J."/>
            <person name="Zhu H."/>
        </authorList>
    </citation>
    <scope>NUCLEOTIDE SEQUENCE [LARGE SCALE GENOMIC DNA]</scope>
    <source>
        <strain evidence="3 4">JCM 31653</strain>
    </source>
</reference>
<accession>A0A4Z0Q5B8</accession>
<dbReference type="AlphaFoldDB" id="A0A4Z0Q5B8"/>
<keyword evidence="2" id="KW-0472">Membrane</keyword>
<dbReference type="EMBL" id="SRLC01000001">
    <property type="protein sequence ID" value="TGE25260.1"/>
    <property type="molecule type" value="Genomic_DNA"/>
</dbReference>
<dbReference type="Pfam" id="PF02321">
    <property type="entry name" value="OEP"/>
    <property type="match status" value="2"/>
</dbReference>
<dbReference type="InterPro" id="IPR003423">
    <property type="entry name" value="OMP_efflux"/>
</dbReference>
<keyword evidence="2" id="KW-1134">Transmembrane beta strand</keyword>
<dbReference type="GO" id="GO:0015562">
    <property type="term" value="F:efflux transmembrane transporter activity"/>
    <property type="evidence" value="ECO:0007669"/>
    <property type="project" value="InterPro"/>
</dbReference>
<dbReference type="Gene3D" id="1.20.1600.10">
    <property type="entry name" value="Outer membrane efflux proteins (OEP)"/>
    <property type="match status" value="1"/>
</dbReference>
<comment type="subcellular location">
    <subcellularLocation>
        <location evidence="2">Cell membrane</location>
        <topology evidence="2">Lipid-anchor</topology>
    </subcellularLocation>
</comment>